<keyword evidence="2" id="KW-0472">Membrane</keyword>
<organism evidence="3">
    <name type="scientific">Chromera velia CCMP2878</name>
    <dbReference type="NCBI Taxonomy" id="1169474"/>
    <lineage>
        <taxon>Eukaryota</taxon>
        <taxon>Sar</taxon>
        <taxon>Alveolata</taxon>
        <taxon>Colpodellida</taxon>
        <taxon>Chromeraceae</taxon>
        <taxon>Chromera</taxon>
    </lineage>
</organism>
<evidence type="ECO:0008006" key="4">
    <source>
        <dbReference type="Google" id="ProtNLM"/>
    </source>
</evidence>
<feature type="transmembrane region" description="Helical" evidence="2">
    <location>
        <begin position="108"/>
        <end position="126"/>
    </location>
</feature>
<proteinExistence type="predicted"/>
<gene>
    <name evidence="3" type="ORF">Cvel_12643</name>
</gene>
<feature type="compositionally biased region" description="Polar residues" evidence="1">
    <location>
        <begin position="221"/>
        <end position="245"/>
    </location>
</feature>
<dbReference type="EMBL" id="CDMZ01005771">
    <property type="protein sequence ID" value="CEM54265.1"/>
    <property type="molecule type" value="Genomic_DNA"/>
</dbReference>
<evidence type="ECO:0000256" key="2">
    <source>
        <dbReference type="SAM" id="Phobius"/>
    </source>
</evidence>
<keyword evidence="2" id="KW-1133">Transmembrane helix</keyword>
<feature type="compositionally biased region" description="Low complexity" evidence="1">
    <location>
        <begin position="253"/>
        <end position="275"/>
    </location>
</feature>
<feature type="transmembrane region" description="Helical" evidence="2">
    <location>
        <begin position="363"/>
        <end position="386"/>
    </location>
</feature>
<dbReference type="AlphaFoldDB" id="A0A0G4IAR8"/>
<reference evidence="3" key="1">
    <citation type="submission" date="2014-11" db="EMBL/GenBank/DDBJ databases">
        <authorList>
            <person name="Otto D Thomas"/>
            <person name="Naeem Raeece"/>
        </authorList>
    </citation>
    <scope>NUCLEOTIDE SEQUENCE</scope>
</reference>
<dbReference type="VEuPathDB" id="CryptoDB:Cvel_12643"/>
<feature type="transmembrane region" description="Helical" evidence="2">
    <location>
        <begin position="78"/>
        <end position="102"/>
    </location>
</feature>
<name>A0A0G4IAR8_9ALVE</name>
<feature type="region of interest" description="Disordered" evidence="1">
    <location>
        <begin position="221"/>
        <end position="276"/>
    </location>
</feature>
<accession>A0A0G4IAR8</accession>
<sequence>MLVFDFLTDAFVGGTLLGIGDRLDRAEGKGEETGKFIAFGFTVSCLAQLDLANLWLLRRDVRAPLCEMVGGLPPSRTSLVRLVAFVLSLNELLILALTAFSFSQFRGWALGMSITTTVLGVLWKLLQFLLSACKRNKEETGGSRQGAIETVSTCSACGSVLSKGHWFCPNCGSATVADRVQNSTEDSLSITPSVSASASAFSYAAQKHCFLRAQERQSQTSRISLSTAASQSQTPQLNQSTSSSGVKPPTALSAPPHAFNPPSSSSSVQHHMMQGSHRHPQSFHCQAAGKLRVESSSFPESTCLHRSKGNFPLTMPRELEELVSPEVWRETVVPINRTPAWYWLVPVSYCFPFLLFADRTSSTLDVFLMLFFIWIPVSICVMQCCLGPMTRRRVCAHVSRMNSQYWHGTLEHERSRCLRQGAALVIDVQRIRSFGGPHRVPPQQVPMALPGMHCPQGQVFVISTPQMM</sequence>
<keyword evidence="2" id="KW-0812">Transmembrane</keyword>
<evidence type="ECO:0000313" key="3">
    <source>
        <dbReference type="EMBL" id="CEM54265.1"/>
    </source>
</evidence>
<feature type="transmembrane region" description="Helical" evidence="2">
    <location>
        <begin position="340"/>
        <end position="357"/>
    </location>
</feature>
<protein>
    <recommendedName>
        <fullName evidence="4">Zinc-ribbon domain-containing protein</fullName>
    </recommendedName>
</protein>
<evidence type="ECO:0000256" key="1">
    <source>
        <dbReference type="SAM" id="MobiDB-lite"/>
    </source>
</evidence>
<feature type="transmembrane region" description="Helical" evidence="2">
    <location>
        <begin position="36"/>
        <end position="57"/>
    </location>
</feature>